<reference evidence="5" key="1">
    <citation type="submission" date="2015-08" db="EMBL/GenBank/DDBJ databases">
        <authorList>
            <person name="Varghese N."/>
        </authorList>
    </citation>
    <scope>NUCLEOTIDE SEQUENCE [LARGE SCALE GENOMIC DNA]</scope>
    <source>
        <strain evidence="5">DSM 23407</strain>
    </source>
</reference>
<proteinExistence type="inferred from homology"/>
<keyword evidence="5" id="KW-1185">Reference proteome</keyword>
<dbReference type="EMBL" id="CYHE01000017">
    <property type="protein sequence ID" value="CUB00283.1"/>
    <property type="molecule type" value="Genomic_DNA"/>
</dbReference>
<evidence type="ECO:0000313" key="4">
    <source>
        <dbReference type="EMBL" id="CUB00283.1"/>
    </source>
</evidence>
<name>A0A0K6IB73_9HYPH</name>
<dbReference type="GO" id="GO:0009307">
    <property type="term" value="P:DNA restriction-modification system"/>
    <property type="evidence" value="ECO:0007669"/>
    <property type="project" value="UniProtKB-KW"/>
</dbReference>
<protein>
    <submittedName>
        <fullName evidence="4">HsdM N-terminal domain</fullName>
    </submittedName>
</protein>
<evidence type="ECO:0000259" key="3">
    <source>
        <dbReference type="Pfam" id="PF12161"/>
    </source>
</evidence>
<evidence type="ECO:0000313" key="5">
    <source>
        <dbReference type="Proteomes" id="UP000183900"/>
    </source>
</evidence>
<dbReference type="InterPro" id="IPR022749">
    <property type="entry name" value="D12N6_MeTrfase_N"/>
</dbReference>
<dbReference type="Pfam" id="PF12161">
    <property type="entry name" value="HsdM_N"/>
    <property type="match status" value="1"/>
</dbReference>
<dbReference type="InterPro" id="IPR038333">
    <property type="entry name" value="T1MK-like_N_sf"/>
</dbReference>
<accession>A0A0K6IB73</accession>
<dbReference type="Proteomes" id="UP000183900">
    <property type="component" value="Unassembled WGS sequence"/>
</dbReference>
<sequence>MCMLSGEIRSKADQVWNAFWPGGIANPLEVIEQITCLLFMHGLDDRQTLAENKAMALGRLMERVNFPEGVYRTLRDEETGAV</sequence>
<organism evidence="4 5">
    <name type="scientific">Pannonibacter indicus</name>
    <dbReference type="NCBI Taxonomy" id="466044"/>
    <lineage>
        <taxon>Bacteria</taxon>
        <taxon>Pseudomonadati</taxon>
        <taxon>Pseudomonadota</taxon>
        <taxon>Alphaproteobacteria</taxon>
        <taxon>Hyphomicrobiales</taxon>
        <taxon>Stappiaceae</taxon>
        <taxon>Pannonibacter</taxon>
    </lineage>
</organism>
<feature type="domain" description="N6 adenine-specific DNA methyltransferase N-terminal" evidence="3">
    <location>
        <begin position="8"/>
        <end position="56"/>
    </location>
</feature>
<keyword evidence="2" id="KW-0680">Restriction system</keyword>
<dbReference type="AlphaFoldDB" id="A0A0K6IB73"/>
<dbReference type="Gene3D" id="1.20.1260.30">
    <property type="match status" value="1"/>
</dbReference>
<evidence type="ECO:0000256" key="1">
    <source>
        <dbReference type="ARBA" id="ARBA00006594"/>
    </source>
</evidence>
<evidence type="ECO:0000256" key="2">
    <source>
        <dbReference type="ARBA" id="ARBA00022747"/>
    </source>
</evidence>
<comment type="similarity">
    <text evidence="1">Belongs to the N(4)/N(6)-methyltransferase family.</text>
</comment>
<gene>
    <name evidence="4" type="ORF">Ga0061067_11757</name>
</gene>